<dbReference type="GO" id="GO:0008061">
    <property type="term" value="F:chitin binding"/>
    <property type="evidence" value="ECO:0007669"/>
    <property type="project" value="InterPro"/>
</dbReference>
<dbReference type="PANTHER" id="PTHR22933:SF42">
    <property type="entry name" value="FI18455P1-RELATED"/>
    <property type="match status" value="1"/>
</dbReference>
<feature type="domain" description="Chitin-binding type-2" evidence="3">
    <location>
        <begin position="358"/>
        <end position="417"/>
    </location>
</feature>
<feature type="compositionally biased region" description="Polar residues" evidence="1">
    <location>
        <begin position="616"/>
        <end position="625"/>
    </location>
</feature>
<keyword evidence="2" id="KW-0732">Signal</keyword>
<evidence type="ECO:0000313" key="5">
    <source>
        <dbReference type="Proteomes" id="UP000807504"/>
    </source>
</evidence>
<keyword evidence="5" id="KW-1185">Reference proteome</keyword>
<dbReference type="PANTHER" id="PTHR22933">
    <property type="entry name" value="FI18007P1-RELATED"/>
    <property type="match status" value="1"/>
</dbReference>
<dbReference type="InterPro" id="IPR052976">
    <property type="entry name" value="Scoloptoxin-like"/>
</dbReference>
<comment type="caution">
    <text evidence="4">The sequence shown here is derived from an EMBL/GenBank/DDBJ whole genome shotgun (WGS) entry which is preliminary data.</text>
</comment>
<feature type="region of interest" description="Disordered" evidence="1">
    <location>
        <begin position="751"/>
        <end position="791"/>
    </location>
</feature>
<dbReference type="InterPro" id="IPR036508">
    <property type="entry name" value="Chitin-bd_dom_sf"/>
</dbReference>
<reference evidence="4" key="1">
    <citation type="journal article" date="2020" name="bioRxiv">
        <title>Chromosome-level reference genome of the European wasp spider Argiope bruennichi: a resource for studies on range expansion and evolutionary adaptation.</title>
        <authorList>
            <person name="Sheffer M.M."/>
            <person name="Hoppe A."/>
            <person name="Krehenwinkel H."/>
            <person name="Uhl G."/>
            <person name="Kuss A.W."/>
            <person name="Jensen L."/>
            <person name="Jensen C."/>
            <person name="Gillespie R.G."/>
            <person name="Hoff K.J."/>
            <person name="Prost S."/>
        </authorList>
    </citation>
    <scope>NUCLEOTIDE SEQUENCE</scope>
</reference>
<protein>
    <submittedName>
        <fullName evidence="4">U-scoloptoxin(01)-Er1a like protein</fullName>
    </submittedName>
</protein>
<dbReference type="EMBL" id="JABXBU010002072">
    <property type="protein sequence ID" value="KAF8777562.1"/>
    <property type="molecule type" value="Genomic_DNA"/>
</dbReference>
<name>A0A8T0ENU7_ARGBR</name>
<feature type="region of interest" description="Disordered" evidence="1">
    <location>
        <begin position="514"/>
        <end position="587"/>
    </location>
</feature>
<dbReference type="Pfam" id="PF01607">
    <property type="entry name" value="CBM_14"/>
    <property type="match status" value="1"/>
</dbReference>
<dbReference type="InterPro" id="IPR002557">
    <property type="entry name" value="Chitin-bd_dom"/>
</dbReference>
<dbReference type="SUPFAM" id="SSF57625">
    <property type="entry name" value="Invertebrate chitin-binding proteins"/>
    <property type="match status" value="1"/>
</dbReference>
<evidence type="ECO:0000256" key="1">
    <source>
        <dbReference type="SAM" id="MobiDB-lite"/>
    </source>
</evidence>
<organism evidence="4 5">
    <name type="scientific">Argiope bruennichi</name>
    <name type="common">Wasp spider</name>
    <name type="synonym">Aranea bruennichi</name>
    <dbReference type="NCBI Taxonomy" id="94029"/>
    <lineage>
        <taxon>Eukaryota</taxon>
        <taxon>Metazoa</taxon>
        <taxon>Ecdysozoa</taxon>
        <taxon>Arthropoda</taxon>
        <taxon>Chelicerata</taxon>
        <taxon>Arachnida</taxon>
        <taxon>Araneae</taxon>
        <taxon>Araneomorphae</taxon>
        <taxon>Entelegynae</taxon>
        <taxon>Araneoidea</taxon>
        <taxon>Araneidae</taxon>
        <taxon>Argiope</taxon>
    </lineage>
</organism>
<evidence type="ECO:0000256" key="2">
    <source>
        <dbReference type="SAM" id="SignalP"/>
    </source>
</evidence>
<reference evidence="4" key="2">
    <citation type="submission" date="2020-06" db="EMBL/GenBank/DDBJ databases">
        <authorList>
            <person name="Sheffer M."/>
        </authorList>
    </citation>
    <scope>NUCLEOTIDE SEQUENCE</scope>
</reference>
<feature type="region of interest" description="Disordered" evidence="1">
    <location>
        <begin position="169"/>
        <end position="201"/>
    </location>
</feature>
<dbReference type="SMART" id="SM00494">
    <property type="entry name" value="ChtBD2"/>
    <property type="match status" value="1"/>
</dbReference>
<accession>A0A8T0ENU7</accession>
<dbReference type="PROSITE" id="PS50940">
    <property type="entry name" value="CHIT_BIND_II"/>
    <property type="match status" value="1"/>
</dbReference>
<sequence>MRGYLISSILLLSGLITMAISETLNQNNLQRGGKSINWIWNTESSRSPDIQRRRRYLIDETSDQWWNDMKTIWDPSDGAATTTNPLSPEEDIYFSGRGGHSSPFSNLQSLPAQMNTTVEAAIMVENPQHSDVDSSLIRELIIEEHHKPSKIELQSVSQRLRDIKENNTAIPEPPIKTENESKTEELREIESEEPVVTRNEGGNSPSFVEYVVPGVEFVEPYVEYVNKHDAFRESESISQQPFVEYVLPSVEYIEPEIEYFTTRMSNSSKNVESFPLDDSSEEEFFGRRGLPLEEVITIDQNRFLAVHNEEKITSETKRAEKQRTIKQSVRHQRIHRRNPGWGIPEVDYPTLEILPVVHFPCEEYASPGYYADVSSRCQMFHICHENGQRSSFLCPIGTVFNQEYLVCDWWYNVDCGNSLNHDITDSYEAFGTSEEKISLPSIAKPKVDSISWNKDNKNHSDKLSLFSAVKMKPEVNNKFQHSKKTAERHPNLSQKAINYPIGYALLLREFVKNSPRFSPNQPEDSKHTENPGTQKLENIKEFPNESKIASDNERILQKNNENLKNKGNTETETKKGRQKQEYYGGSKPFSLSEKRIHERVRTKRIKIRYFPRESQKLSSASNYTSEESEPDPESQVPIQEYNAYAPYIHHYGTKSRINRKNTKEKPVNNKMIIVSDNPINVPDQRNYYNITDEFEIIHLQRSNNKPKNTLIKKYPKHNYSSAASIANYKKELYSDDDDQLDEVDDLHHLENVTEKRNNSSDDHTTEPENRHSTTLAPLHKKSKLNRQDIAGRTYNRPINKNMLVTTISESTIVKKSYTIEPKISLAKLNKKYGERINTKLPTSKTEKFILYATTPIFEEKLKPKRLNFFQGEELSVEKLETTTPLTPVYIPIIRNLNNMPKGRSQKKGNNTHIIFKSQSNISIMKKNNIFAIPESSRKKNDSFTSKQQTDKNVIKENTIFNIPKPIAEKNDSFSISKPQIRKNVTRMNTIFNIRKAMEEKNGSFIISKPQTNKNITKETAIFNIPKLTVEKNDSFFPFKPQINKNVTRINDSFNIHKALEEKKDSFAISNKNTTKKNNIFIIPKPMWKKNDTIDAPMSQITENETFAILKSQMEENDAIKNSKDEDINKNLTEFDITNRFVSRISNLVSEIKLPSEEFHQNLSTANSMNSEKTSFTVSVRVATENSPHSTNFSSAKRFQNSTDSIRTLQPWLINNSVSPKRYGYSHDEQKARNFIFQHLWSETFNKNTTKINNAHGGFLVMRKGRLKRDLISSFQTKRDHED</sequence>
<feature type="chain" id="PRO_5035751957" evidence="2">
    <location>
        <begin position="22"/>
        <end position="1282"/>
    </location>
</feature>
<dbReference type="Gene3D" id="2.170.140.10">
    <property type="entry name" value="Chitin binding domain"/>
    <property type="match status" value="1"/>
</dbReference>
<feature type="compositionally biased region" description="Basic and acidic residues" evidence="1">
    <location>
        <begin position="751"/>
        <end position="771"/>
    </location>
</feature>
<evidence type="ECO:0000313" key="4">
    <source>
        <dbReference type="EMBL" id="KAF8777562.1"/>
    </source>
</evidence>
<dbReference type="Proteomes" id="UP000807504">
    <property type="component" value="Unassembled WGS sequence"/>
</dbReference>
<feature type="signal peptide" evidence="2">
    <location>
        <begin position="1"/>
        <end position="21"/>
    </location>
</feature>
<feature type="region of interest" description="Disordered" evidence="1">
    <location>
        <begin position="614"/>
        <end position="636"/>
    </location>
</feature>
<proteinExistence type="predicted"/>
<dbReference type="GO" id="GO:0005576">
    <property type="term" value="C:extracellular region"/>
    <property type="evidence" value="ECO:0007669"/>
    <property type="project" value="InterPro"/>
</dbReference>
<evidence type="ECO:0000259" key="3">
    <source>
        <dbReference type="PROSITE" id="PS50940"/>
    </source>
</evidence>
<gene>
    <name evidence="4" type="ORF">HNY73_014406</name>
</gene>
<feature type="compositionally biased region" description="Basic and acidic residues" evidence="1">
    <location>
        <begin position="175"/>
        <end position="189"/>
    </location>
</feature>
<feature type="compositionally biased region" description="Basic and acidic residues" evidence="1">
    <location>
        <begin position="537"/>
        <end position="580"/>
    </location>
</feature>